<dbReference type="Gene3D" id="1.10.10.10">
    <property type="entry name" value="Winged helix-like DNA-binding domain superfamily/Winged helix DNA-binding domain"/>
    <property type="match status" value="1"/>
</dbReference>
<dbReference type="SUPFAM" id="SSF88946">
    <property type="entry name" value="Sigma2 domain of RNA polymerase sigma factors"/>
    <property type="match status" value="1"/>
</dbReference>
<evidence type="ECO:0000259" key="6">
    <source>
        <dbReference type="Pfam" id="PF08281"/>
    </source>
</evidence>
<dbReference type="PANTHER" id="PTHR43133:SF45">
    <property type="entry name" value="RNA POLYMERASE ECF-TYPE SIGMA FACTOR"/>
    <property type="match status" value="1"/>
</dbReference>
<evidence type="ECO:0000256" key="3">
    <source>
        <dbReference type="ARBA" id="ARBA00023082"/>
    </source>
</evidence>
<dbReference type="InterPro" id="IPR014284">
    <property type="entry name" value="RNA_pol_sigma-70_dom"/>
</dbReference>
<dbReference type="GO" id="GO:0016987">
    <property type="term" value="F:sigma factor activity"/>
    <property type="evidence" value="ECO:0007669"/>
    <property type="project" value="UniProtKB-KW"/>
</dbReference>
<dbReference type="OrthoDB" id="9780326at2"/>
<dbReference type="RefSeq" id="WP_092895174.1">
    <property type="nucleotide sequence ID" value="NZ_FOKK01000003.1"/>
</dbReference>
<accession>A0A1I0XL37</accession>
<feature type="domain" description="RNA polymerase sigma-70 region 2" evidence="5">
    <location>
        <begin position="10"/>
        <end position="76"/>
    </location>
</feature>
<dbReference type="AlphaFoldDB" id="A0A1I0XL37"/>
<dbReference type="EMBL" id="FOKK01000003">
    <property type="protein sequence ID" value="SFB01712.1"/>
    <property type="molecule type" value="Genomic_DNA"/>
</dbReference>
<dbReference type="InterPro" id="IPR013325">
    <property type="entry name" value="RNA_pol_sigma_r2"/>
</dbReference>
<organism evidence="7 8">
    <name type="scientific">Algoriphagus aquimarinus</name>
    <dbReference type="NCBI Taxonomy" id="237018"/>
    <lineage>
        <taxon>Bacteria</taxon>
        <taxon>Pseudomonadati</taxon>
        <taxon>Bacteroidota</taxon>
        <taxon>Cytophagia</taxon>
        <taxon>Cytophagales</taxon>
        <taxon>Cyclobacteriaceae</taxon>
        <taxon>Algoriphagus</taxon>
    </lineage>
</organism>
<comment type="similarity">
    <text evidence="1">Belongs to the sigma-70 factor family. ECF subfamily.</text>
</comment>
<keyword evidence="3" id="KW-0731">Sigma factor</keyword>
<evidence type="ECO:0000256" key="2">
    <source>
        <dbReference type="ARBA" id="ARBA00023015"/>
    </source>
</evidence>
<dbReference type="GO" id="GO:0003677">
    <property type="term" value="F:DNA binding"/>
    <property type="evidence" value="ECO:0007669"/>
    <property type="project" value="InterPro"/>
</dbReference>
<dbReference type="Pfam" id="PF04542">
    <property type="entry name" value="Sigma70_r2"/>
    <property type="match status" value="1"/>
</dbReference>
<keyword evidence="8" id="KW-1185">Reference proteome</keyword>
<gene>
    <name evidence="7" type="ORF">SAMN04489723_103254</name>
</gene>
<keyword evidence="2" id="KW-0805">Transcription regulation</keyword>
<dbReference type="CDD" id="cd06171">
    <property type="entry name" value="Sigma70_r4"/>
    <property type="match status" value="1"/>
</dbReference>
<protein>
    <submittedName>
        <fullName evidence="7">RNA polymerase sigma-70 factor, ECF subfamily</fullName>
    </submittedName>
</protein>
<name>A0A1I0XL37_9BACT</name>
<dbReference type="InterPro" id="IPR013249">
    <property type="entry name" value="RNA_pol_sigma70_r4_t2"/>
</dbReference>
<evidence type="ECO:0000256" key="1">
    <source>
        <dbReference type="ARBA" id="ARBA00010641"/>
    </source>
</evidence>
<dbReference type="InterPro" id="IPR039425">
    <property type="entry name" value="RNA_pol_sigma-70-like"/>
</dbReference>
<dbReference type="STRING" id="237018.SAMN04489723_103254"/>
<dbReference type="NCBIfam" id="TIGR02937">
    <property type="entry name" value="sigma70-ECF"/>
    <property type="match status" value="1"/>
</dbReference>
<dbReference type="Gene3D" id="1.10.1740.10">
    <property type="match status" value="1"/>
</dbReference>
<dbReference type="PANTHER" id="PTHR43133">
    <property type="entry name" value="RNA POLYMERASE ECF-TYPE SIGMA FACTO"/>
    <property type="match status" value="1"/>
</dbReference>
<dbReference type="Pfam" id="PF08281">
    <property type="entry name" value="Sigma70_r4_2"/>
    <property type="match status" value="1"/>
</dbReference>
<dbReference type="InterPro" id="IPR007627">
    <property type="entry name" value="RNA_pol_sigma70_r2"/>
</dbReference>
<evidence type="ECO:0000259" key="5">
    <source>
        <dbReference type="Pfam" id="PF04542"/>
    </source>
</evidence>
<evidence type="ECO:0000256" key="4">
    <source>
        <dbReference type="ARBA" id="ARBA00023163"/>
    </source>
</evidence>
<dbReference type="InterPro" id="IPR013324">
    <property type="entry name" value="RNA_pol_sigma_r3/r4-like"/>
</dbReference>
<dbReference type="SUPFAM" id="SSF88659">
    <property type="entry name" value="Sigma3 and sigma4 domains of RNA polymerase sigma factors"/>
    <property type="match status" value="1"/>
</dbReference>
<dbReference type="InterPro" id="IPR036388">
    <property type="entry name" value="WH-like_DNA-bd_sf"/>
</dbReference>
<feature type="domain" description="RNA polymerase sigma factor 70 region 4 type 2" evidence="6">
    <location>
        <begin position="104"/>
        <end position="155"/>
    </location>
</feature>
<evidence type="ECO:0000313" key="8">
    <source>
        <dbReference type="Proteomes" id="UP000198790"/>
    </source>
</evidence>
<evidence type="ECO:0000313" key="7">
    <source>
        <dbReference type="EMBL" id="SFB01712.1"/>
    </source>
</evidence>
<keyword evidence="4" id="KW-0804">Transcription</keyword>
<dbReference type="Proteomes" id="UP000198790">
    <property type="component" value="Unassembled WGS sequence"/>
</dbReference>
<reference evidence="7 8" key="1">
    <citation type="submission" date="2016-10" db="EMBL/GenBank/DDBJ databases">
        <authorList>
            <person name="de Groot N.N."/>
        </authorList>
    </citation>
    <scope>NUCLEOTIDE SEQUENCE [LARGE SCALE GENOMIC DNA]</scope>
    <source>
        <strain evidence="7 8">DSM 23399</strain>
    </source>
</reference>
<proteinExistence type="inferred from homology"/>
<sequence length="169" mass="19774">MSKEEEFVNLIHNNQGLIYKIATIYAKEKAEQEDLYQEIVYQTWKSFDHFKKASKPSTWLYRVGMNTAITHLNKSKKQLNTLPFDQVTIQFSESIDSEKEEKIQLLYAQIRKLNLLDRGIIFLFLEEKTYEEIAEISGISLSNVGTRMSRIRQKLKSEMNPKSTTDGTR</sequence>
<dbReference type="GO" id="GO:0006352">
    <property type="term" value="P:DNA-templated transcription initiation"/>
    <property type="evidence" value="ECO:0007669"/>
    <property type="project" value="InterPro"/>
</dbReference>